<organism evidence="6 7">
    <name type="scientific">Oculimacula yallundae</name>
    <dbReference type="NCBI Taxonomy" id="86028"/>
    <lineage>
        <taxon>Eukaryota</taxon>
        <taxon>Fungi</taxon>
        <taxon>Dikarya</taxon>
        <taxon>Ascomycota</taxon>
        <taxon>Pezizomycotina</taxon>
        <taxon>Leotiomycetes</taxon>
        <taxon>Helotiales</taxon>
        <taxon>Ploettnerulaceae</taxon>
        <taxon>Oculimacula</taxon>
    </lineage>
</organism>
<comment type="caution">
    <text evidence="6">The sequence shown here is derived from an EMBL/GenBank/DDBJ whole genome shotgun (WGS) entry which is preliminary data.</text>
</comment>
<feature type="region of interest" description="Disordered" evidence="4">
    <location>
        <begin position="349"/>
        <end position="396"/>
    </location>
</feature>
<comment type="subcellular location">
    <subcellularLocation>
        <location evidence="2">Cytoplasm</location>
    </subcellularLocation>
    <subcellularLocation>
        <location evidence="1">Nucleus</location>
    </subcellularLocation>
</comment>
<dbReference type="InterPro" id="IPR046347">
    <property type="entry name" value="bZIP_sf"/>
</dbReference>
<dbReference type="PROSITE" id="PS50217">
    <property type="entry name" value="BZIP"/>
    <property type="match status" value="1"/>
</dbReference>
<proteinExistence type="predicted"/>
<dbReference type="Proteomes" id="UP001595075">
    <property type="component" value="Unassembled WGS sequence"/>
</dbReference>
<feature type="compositionally biased region" description="Basic and acidic residues" evidence="4">
    <location>
        <begin position="266"/>
        <end position="280"/>
    </location>
</feature>
<dbReference type="Gene3D" id="1.10.238.100">
    <property type="entry name" value="YAP1 redox domain. Chain B"/>
    <property type="match status" value="1"/>
</dbReference>
<sequence length="567" mass="62938">MIEGTQSEAESSVGHDPDWAAIHALWMPVYLIQTSLDRDHHQQNHLKTLPLQLPLPLPYRVLPTSFRILGCNTFCTAPPYRRILPFAESEQTISSSLLHCHLYLTDRIGLRPGCLPSEFLSQSSQPSISSQPSVRNFDYYLSHFNCFFNFKTALSKLQLLIVYPHKLPATIRPLRLKTSVRPILSFISLDGVLEYSDSSPSSPNAANMSSVSPIDQYGNKSAGSGYGSGQSDSGKSPLSMSLGFLKTLTEKKSTRVDGQPPKRRGPKPDSKPALTRRQELNRQAQRTHRERKELYIKALEQEVLRLKENFSTVSRDKESLAEENRQLKQLLAQHGIPWNGTGGVDELARNASNGYTSSGSMSGSYAPGSQTYSPPPSNSISNFQNGPASAGMNGRSMVHQQVQQGVDYDQAGIDFVLTLERPCMDHIQFLVERASDPEGEFCGHALMASCPPEPHPEDIPEMPFGHGPTNQNGSAQKTWDLTKPDLANLLDLSKRLNLDGEITPVMAWGMVLGHPRFSELSTKDFEDMCMELGAKVRCYGFGAVLEEFEVRDALEGVFYTKPEMTTF</sequence>
<evidence type="ECO:0000256" key="1">
    <source>
        <dbReference type="ARBA" id="ARBA00004123"/>
    </source>
</evidence>
<evidence type="ECO:0000313" key="6">
    <source>
        <dbReference type="EMBL" id="KAL2070652.1"/>
    </source>
</evidence>
<accession>A0ABR4CME0</accession>
<dbReference type="SUPFAM" id="SSF111430">
    <property type="entry name" value="YAP1 redox domain"/>
    <property type="match status" value="1"/>
</dbReference>
<evidence type="ECO:0000256" key="2">
    <source>
        <dbReference type="ARBA" id="ARBA00004496"/>
    </source>
</evidence>
<dbReference type="PANTHER" id="PTHR40621">
    <property type="entry name" value="TRANSCRIPTION FACTOR KAPC-RELATED"/>
    <property type="match status" value="1"/>
</dbReference>
<feature type="region of interest" description="Disordered" evidence="4">
    <location>
        <begin position="249"/>
        <end position="289"/>
    </location>
</feature>
<dbReference type="EMBL" id="JAZHXI010000006">
    <property type="protein sequence ID" value="KAL2070652.1"/>
    <property type="molecule type" value="Genomic_DNA"/>
</dbReference>
<dbReference type="InterPro" id="IPR023167">
    <property type="entry name" value="Yap1_redox_dom_sf"/>
</dbReference>
<keyword evidence="3" id="KW-0539">Nucleus</keyword>
<reference evidence="6 7" key="1">
    <citation type="journal article" date="2024" name="Commun. Biol.">
        <title>Comparative genomic analysis of thermophilic fungi reveals convergent evolutionary adaptations and gene losses.</title>
        <authorList>
            <person name="Steindorff A.S."/>
            <person name="Aguilar-Pontes M.V."/>
            <person name="Robinson A.J."/>
            <person name="Andreopoulos B."/>
            <person name="LaButti K."/>
            <person name="Kuo A."/>
            <person name="Mondo S."/>
            <person name="Riley R."/>
            <person name="Otillar R."/>
            <person name="Haridas S."/>
            <person name="Lipzen A."/>
            <person name="Grimwood J."/>
            <person name="Schmutz J."/>
            <person name="Clum A."/>
            <person name="Reid I.D."/>
            <person name="Moisan M.C."/>
            <person name="Butler G."/>
            <person name="Nguyen T.T.M."/>
            <person name="Dewar K."/>
            <person name="Conant G."/>
            <person name="Drula E."/>
            <person name="Henrissat B."/>
            <person name="Hansel C."/>
            <person name="Singer S."/>
            <person name="Hutchinson M.I."/>
            <person name="de Vries R.P."/>
            <person name="Natvig D.O."/>
            <person name="Powell A.J."/>
            <person name="Tsang A."/>
            <person name="Grigoriev I.V."/>
        </authorList>
    </citation>
    <scope>NUCLEOTIDE SEQUENCE [LARGE SCALE GENOMIC DNA]</scope>
    <source>
        <strain evidence="6 7">CBS 494.80</strain>
    </source>
</reference>
<protein>
    <recommendedName>
        <fullName evidence="5">BZIP domain-containing protein</fullName>
    </recommendedName>
</protein>
<evidence type="ECO:0000259" key="5">
    <source>
        <dbReference type="PROSITE" id="PS50217"/>
    </source>
</evidence>
<keyword evidence="7" id="KW-1185">Reference proteome</keyword>
<dbReference type="Gene3D" id="1.20.5.170">
    <property type="match status" value="1"/>
</dbReference>
<feature type="compositionally biased region" description="Low complexity" evidence="4">
    <location>
        <begin position="352"/>
        <end position="369"/>
    </location>
</feature>
<dbReference type="SUPFAM" id="SSF57959">
    <property type="entry name" value="Leucine zipper domain"/>
    <property type="match status" value="1"/>
</dbReference>
<dbReference type="InterPro" id="IPR050936">
    <property type="entry name" value="AP-1-like"/>
</dbReference>
<name>A0ABR4CME0_9HELO</name>
<gene>
    <name evidence="6" type="ORF">VTL71DRAFT_13678</name>
</gene>
<feature type="compositionally biased region" description="Polar residues" evidence="4">
    <location>
        <begin position="378"/>
        <end position="387"/>
    </location>
</feature>
<evidence type="ECO:0000256" key="4">
    <source>
        <dbReference type="SAM" id="MobiDB-lite"/>
    </source>
</evidence>
<dbReference type="CDD" id="cd14688">
    <property type="entry name" value="bZIP_YAP"/>
    <property type="match status" value="1"/>
</dbReference>
<evidence type="ECO:0000256" key="3">
    <source>
        <dbReference type="ARBA" id="ARBA00023242"/>
    </source>
</evidence>
<feature type="domain" description="BZIP" evidence="5">
    <location>
        <begin position="276"/>
        <end position="334"/>
    </location>
</feature>
<dbReference type="InterPro" id="IPR004827">
    <property type="entry name" value="bZIP"/>
</dbReference>
<dbReference type="SMART" id="SM00338">
    <property type="entry name" value="BRLZ"/>
    <property type="match status" value="1"/>
</dbReference>
<evidence type="ECO:0000313" key="7">
    <source>
        <dbReference type="Proteomes" id="UP001595075"/>
    </source>
</evidence>
<dbReference type="PANTHER" id="PTHR40621:SF6">
    <property type="entry name" value="AP-1-LIKE TRANSCRIPTION FACTOR YAP1-RELATED"/>
    <property type="match status" value="1"/>
</dbReference>